<evidence type="ECO:0000256" key="1">
    <source>
        <dbReference type="SAM" id="MobiDB-lite"/>
    </source>
</evidence>
<reference evidence="3" key="2">
    <citation type="submission" date="2015-01" db="EMBL/GenBank/DDBJ databases">
        <title>Evolutionary Origins and Diversification of the Mycorrhizal Mutualists.</title>
        <authorList>
            <consortium name="DOE Joint Genome Institute"/>
            <consortium name="Mycorrhizal Genomics Consortium"/>
            <person name="Kohler A."/>
            <person name="Kuo A."/>
            <person name="Nagy L.G."/>
            <person name="Floudas D."/>
            <person name="Copeland A."/>
            <person name="Barry K.W."/>
            <person name="Cichocki N."/>
            <person name="Veneault-Fourrey C."/>
            <person name="LaButti K."/>
            <person name="Lindquist E.A."/>
            <person name="Lipzen A."/>
            <person name="Lundell T."/>
            <person name="Morin E."/>
            <person name="Murat C."/>
            <person name="Riley R."/>
            <person name="Ohm R."/>
            <person name="Sun H."/>
            <person name="Tunlid A."/>
            <person name="Henrissat B."/>
            <person name="Grigoriev I.V."/>
            <person name="Hibbett D.S."/>
            <person name="Martin F."/>
        </authorList>
    </citation>
    <scope>NUCLEOTIDE SEQUENCE [LARGE SCALE GENOMIC DNA]</scope>
    <source>
        <strain evidence="3">441</strain>
    </source>
</reference>
<dbReference type="AlphaFoldDB" id="A0A0C9YFC4"/>
<accession>A0A0C9YFC4</accession>
<feature type="region of interest" description="Disordered" evidence="1">
    <location>
        <begin position="81"/>
        <end position="100"/>
    </location>
</feature>
<protein>
    <submittedName>
        <fullName evidence="2">Uncharacterized protein</fullName>
    </submittedName>
</protein>
<proteinExistence type="predicted"/>
<evidence type="ECO:0000313" key="2">
    <source>
        <dbReference type="EMBL" id="KIK12634.1"/>
    </source>
</evidence>
<dbReference type="HOGENOM" id="CLU_1876246_0_0_1"/>
<reference evidence="2 3" key="1">
    <citation type="submission" date="2014-04" db="EMBL/GenBank/DDBJ databases">
        <authorList>
            <consortium name="DOE Joint Genome Institute"/>
            <person name="Kuo A."/>
            <person name="Kohler A."/>
            <person name="Costa M.D."/>
            <person name="Nagy L.G."/>
            <person name="Floudas D."/>
            <person name="Copeland A."/>
            <person name="Barry K.W."/>
            <person name="Cichocki N."/>
            <person name="Veneault-Fourrey C."/>
            <person name="LaButti K."/>
            <person name="Lindquist E.A."/>
            <person name="Lipzen A."/>
            <person name="Lundell T."/>
            <person name="Morin E."/>
            <person name="Murat C."/>
            <person name="Sun H."/>
            <person name="Tunlid A."/>
            <person name="Henrissat B."/>
            <person name="Grigoriev I.V."/>
            <person name="Hibbett D.S."/>
            <person name="Martin F."/>
            <person name="Nordberg H.P."/>
            <person name="Cantor M.N."/>
            <person name="Hua S.X."/>
        </authorList>
    </citation>
    <scope>NUCLEOTIDE SEQUENCE [LARGE SCALE GENOMIC DNA]</scope>
    <source>
        <strain evidence="2 3">441</strain>
    </source>
</reference>
<organism evidence="2 3">
    <name type="scientific">Pisolithus microcarpus 441</name>
    <dbReference type="NCBI Taxonomy" id="765257"/>
    <lineage>
        <taxon>Eukaryota</taxon>
        <taxon>Fungi</taxon>
        <taxon>Dikarya</taxon>
        <taxon>Basidiomycota</taxon>
        <taxon>Agaricomycotina</taxon>
        <taxon>Agaricomycetes</taxon>
        <taxon>Agaricomycetidae</taxon>
        <taxon>Boletales</taxon>
        <taxon>Sclerodermatineae</taxon>
        <taxon>Pisolithaceae</taxon>
        <taxon>Pisolithus</taxon>
    </lineage>
</organism>
<sequence>MIPVLLHRCTTPLSHSSSSPSSGKSIYIPYTGSPGTGSWSITTSLAQSQQPSVKLGQRAVFLSNCESSLPDRASQACRVSNTGPSMVCPSQTSRSEGTQGTSHLIRVQFCTPPLNNGSVHREFTVRPSFAGVPRQS</sequence>
<evidence type="ECO:0000313" key="3">
    <source>
        <dbReference type="Proteomes" id="UP000054018"/>
    </source>
</evidence>
<gene>
    <name evidence="2" type="ORF">PISMIDRAFT_689326</name>
</gene>
<dbReference type="Proteomes" id="UP000054018">
    <property type="component" value="Unassembled WGS sequence"/>
</dbReference>
<name>A0A0C9YFC4_9AGAM</name>
<keyword evidence="3" id="KW-1185">Reference proteome</keyword>
<dbReference type="EMBL" id="KN834064">
    <property type="protein sequence ID" value="KIK12634.1"/>
    <property type="molecule type" value="Genomic_DNA"/>
</dbReference>